<evidence type="ECO:0000256" key="5">
    <source>
        <dbReference type="ARBA" id="ARBA00022777"/>
    </source>
</evidence>
<evidence type="ECO:0000259" key="15">
    <source>
        <dbReference type="PROSITE" id="PS51547"/>
    </source>
</evidence>
<dbReference type="PROSITE" id="PS00916">
    <property type="entry name" value="PI3_4_KINASE_2"/>
    <property type="match status" value="1"/>
</dbReference>
<feature type="domain" description="PI3K/PI4K catalytic" evidence="12">
    <location>
        <begin position="1080"/>
        <end position="1355"/>
    </location>
</feature>
<dbReference type="PROSITE" id="PS51546">
    <property type="entry name" value="PI3K_RBD"/>
    <property type="match status" value="1"/>
</dbReference>
<dbReference type="SUPFAM" id="SSF48371">
    <property type="entry name" value="ARM repeat"/>
    <property type="match status" value="1"/>
</dbReference>
<feature type="region of interest" description="Disordered" evidence="9">
    <location>
        <begin position="304"/>
        <end position="323"/>
    </location>
</feature>
<protein>
    <recommendedName>
        <fullName evidence="2">phosphatidylinositol 3-kinase</fullName>
        <ecNumber evidence="2">2.7.1.137</ecNumber>
    </recommendedName>
</protein>
<dbReference type="InterPro" id="IPR036871">
    <property type="entry name" value="PX_dom_sf"/>
</dbReference>
<dbReference type="Pfam" id="PF00787">
    <property type="entry name" value="PX"/>
    <property type="match status" value="1"/>
</dbReference>
<evidence type="ECO:0000313" key="17">
    <source>
        <dbReference type="WBParaSite" id="MBELARI_LOCUS14197.1"/>
    </source>
</evidence>
<keyword evidence="16" id="KW-1185">Reference proteome</keyword>
<dbReference type="GO" id="GO:0016477">
    <property type="term" value="P:cell migration"/>
    <property type="evidence" value="ECO:0007669"/>
    <property type="project" value="TreeGrafter"/>
</dbReference>
<dbReference type="PROSITE" id="PS50195">
    <property type="entry name" value="PX"/>
    <property type="match status" value="1"/>
</dbReference>
<dbReference type="SMART" id="SM00146">
    <property type="entry name" value="PI3Kc"/>
    <property type="match status" value="1"/>
</dbReference>
<dbReference type="SMART" id="SM00144">
    <property type="entry name" value="PI3K_rbd"/>
    <property type="match status" value="1"/>
</dbReference>
<keyword evidence="7" id="KW-0443">Lipid metabolism</keyword>
<proteinExistence type="inferred from homology"/>
<keyword evidence="4" id="KW-0547">Nucleotide-binding</keyword>
<dbReference type="GO" id="GO:0005886">
    <property type="term" value="C:plasma membrane"/>
    <property type="evidence" value="ECO:0007669"/>
    <property type="project" value="TreeGrafter"/>
</dbReference>
<dbReference type="SMART" id="SM00312">
    <property type="entry name" value="PX"/>
    <property type="match status" value="1"/>
</dbReference>
<dbReference type="GO" id="GO:0005524">
    <property type="term" value="F:ATP binding"/>
    <property type="evidence" value="ECO:0007669"/>
    <property type="project" value="UniProtKB-KW"/>
</dbReference>
<feature type="domain" description="PI3K-RBD" evidence="14">
    <location>
        <begin position="383"/>
        <end position="480"/>
    </location>
</feature>
<dbReference type="Gene3D" id="2.60.40.150">
    <property type="entry name" value="C2 domain"/>
    <property type="match status" value="2"/>
</dbReference>
<dbReference type="InterPro" id="IPR001683">
    <property type="entry name" value="PX_dom"/>
</dbReference>
<feature type="compositionally biased region" description="Basic and acidic residues" evidence="9">
    <location>
        <begin position="189"/>
        <end position="199"/>
    </location>
</feature>
<dbReference type="InterPro" id="IPR035892">
    <property type="entry name" value="C2_domain_sf"/>
</dbReference>
<feature type="domain" description="C2 PI3K-type" evidence="15">
    <location>
        <begin position="636"/>
        <end position="814"/>
    </location>
</feature>
<evidence type="ECO:0000313" key="16">
    <source>
        <dbReference type="Proteomes" id="UP000887575"/>
    </source>
</evidence>
<reference evidence="17" key="1">
    <citation type="submission" date="2024-02" db="UniProtKB">
        <authorList>
            <consortium name="WormBaseParasite"/>
        </authorList>
    </citation>
    <scope>IDENTIFICATION</scope>
</reference>
<accession>A0AAF3EJM6</accession>
<dbReference type="InterPro" id="IPR001263">
    <property type="entry name" value="PI3K_accessory_dom"/>
</dbReference>
<dbReference type="SUPFAM" id="SSF64268">
    <property type="entry name" value="PX domain"/>
    <property type="match status" value="1"/>
</dbReference>
<evidence type="ECO:0000256" key="4">
    <source>
        <dbReference type="ARBA" id="ARBA00022741"/>
    </source>
</evidence>
<dbReference type="PROSITE" id="PS50290">
    <property type="entry name" value="PI3_4_KINASE_3"/>
    <property type="match status" value="1"/>
</dbReference>
<dbReference type="PROSITE" id="PS50004">
    <property type="entry name" value="C2"/>
    <property type="match status" value="1"/>
</dbReference>
<dbReference type="Gene3D" id="1.10.1070.11">
    <property type="entry name" value="Phosphatidylinositol 3-/4-kinase, catalytic domain"/>
    <property type="match status" value="1"/>
</dbReference>
<dbReference type="InterPro" id="IPR003903">
    <property type="entry name" value="UIM_dom"/>
</dbReference>
<keyword evidence="3" id="KW-0808">Transferase</keyword>
<comment type="similarity">
    <text evidence="8">Belongs to the PI3/PI4-kinase family.</text>
</comment>
<dbReference type="Pfam" id="PF00168">
    <property type="entry name" value="C2"/>
    <property type="match status" value="1"/>
</dbReference>
<dbReference type="Pfam" id="PF00613">
    <property type="entry name" value="PI3Ka"/>
    <property type="match status" value="1"/>
</dbReference>
<dbReference type="SUPFAM" id="SSF56112">
    <property type="entry name" value="Protein kinase-like (PK-like)"/>
    <property type="match status" value="1"/>
</dbReference>
<dbReference type="WBParaSite" id="MBELARI_LOCUS14197.1">
    <property type="protein sequence ID" value="MBELARI_LOCUS14197.1"/>
    <property type="gene ID" value="MBELARI_LOCUS14197"/>
</dbReference>
<dbReference type="GO" id="GO:0005942">
    <property type="term" value="C:phosphatidylinositol 3-kinase complex"/>
    <property type="evidence" value="ECO:0007669"/>
    <property type="project" value="TreeGrafter"/>
</dbReference>
<evidence type="ECO:0000259" key="11">
    <source>
        <dbReference type="PROSITE" id="PS50195"/>
    </source>
</evidence>
<feature type="domain" description="PIK helical" evidence="13">
    <location>
        <begin position="824"/>
        <end position="1000"/>
    </location>
</feature>
<organism evidence="16 17">
    <name type="scientific">Mesorhabditis belari</name>
    <dbReference type="NCBI Taxonomy" id="2138241"/>
    <lineage>
        <taxon>Eukaryota</taxon>
        <taxon>Metazoa</taxon>
        <taxon>Ecdysozoa</taxon>
        <taxon>Nematoda</taxon>
        <taxon>Chromadorea</taxon>
        <taxon>Rhabditida</taxon>
        <taxon>Rhabditina</taxon>
        <taxon>Rhabditomorpha</taxon>
        <taxon>Rhabditoidea</taxon>
        <taxon>Rhabditidae</taxon>
        <taxon>Mesorhabditinae</taxon>
        <taxon>Mesorhabditis</taxon>
    </lineage>
</organism>
<evidence type="ECO:0000256" key="6">
    <source>
        <dbReference type="ARBA" id="ARBA00022840"/>
    </source>
</evidence>
<dbReference type="SUPFAM" id="SSF49562">
    <property type="entry name" value="C2 domain (Calcium/lipid-binding domain, CaLB)"/>
    <property type="match status" value="2"/>
</dbReference>
<dbReference type="InterPro" id="IPR036940">
    <property type="entry name" value="PI3/4_kinase_cat_sf"/>
</dbReference>
<evidence type="ECO:0000259" key="12">
    <source>
        <dbReference type="PROSITE" id="PS50290"/>
    </source>
</evidence>
<comment type="catalytic activity">
    <reaction evidence="1">
        <text>a 1,2-diacyl-sn-glycero-3-phospho-(1D-myo-inositol) + ATP = a 1,2-diacyl-sn-glycero-3-phospho-(1D-myo-inositol-3-phosphate) + ADP + H(+)</text>
        <dbReference type="Rhea" id="RHEA:12709"/>
        <dbReference type="ChEBI" id="CHEBI:15378"/>
        <dbReference type="ChEBI" id="CHEBI:30616"/>
        <dbReference type="ChEBI" id="CHEBI:57880"/>
        <dbReference type="ChEBI" id="CHEBI:58088"/>
        <dbReference type="ChEBI" id="CHEBI:456216"/>
        <dbReference type="EC" id="2.7.1.137"/>
    </reaction>
</comment>
<feature type="domain" description="C2" evidence="10">
    <location>
        <begin position="1525"/>
        <end position="1658"/>
    </location>
</feature>
<dbReference type="GO" id="GO:0035005">
    <property type="term" value="F:1-phosphatidylinositol-4-phosphate 3-kinase activity"/>
    <property type="evidence" value="ECO:0007669"/>
    <property type="project" value="TreeGrafter"/>
</dbReference>
<evidence type="ECO:0000256" key="9">
    <source>
        <dbReference type="SAM" id="MobiDB-lite"/>
    </source>
</evidence>
<feature type="compositionally biased region" description="Pro residues" evidence="9">
    <location>
        <begin position="80"/>
        <end position="89"/>
    </location>
</feature>
<dbReference type="Gene3D" id="3.30.1010.10">
    <property type="entry name" value="Phosphatidylinositol 3-kinase Catalytic Subunit, Chain A, domain 4"/>
    <property type="match status" value="1"/>
</dbReference>
<dbReference type="GO" id="GO:0048015">
    <property type="term" value="P:phosphatidylinositol-mediated signaling"/>
    <property type="evidence" value="ECO:0007669"/>
    <property type="project" value="TreeGrafter"/>
</dbReference>
<dbReference type="FunFam" id="3.30.1010.10:FF:000001">
    <property type="entry name" value="Phosphatidylinositol 4-phosphate 3-kinase C2 domain-containing subunit beta"/>
    <property type="match status" value="1"/>
</dbReference>
<evidence type="ECO:0000256" key="8">
    <source>
        <dbReference type="PROSITE-ProRule" id="PRU00880"/>
    </source>
</evidence>
<name>A0AAF3EJM6_9BILA</name>
<dbReference type="GO" id="GO:0035091">
    <property type="term" value="F:phosphatidylinositol binding"/>
    <property type="evidence" value="ECO:0007669"/>
    <property type="project" value="InterPro"/>
</dbReference>
<dbReference type="InterPro" id="IPR042236">
    <property type="entry name" value="PI3K_accessory_sf"/>
</dbReference>
<dbReference type="Proteomes" id="UP000887575">
    <property type="component" value="Unassembled WGS sequence"/>
</dbReference>
<dbReference type="InterPro" id="IPR018936">
    <property type="entry name" value="PI3/4_kinase_CS"/>
</dbReference>
<evidence type="ECO:0000259" key="14">
    <source>
        <dbReference type="PROSITE" id="PS51546"/>
    </source>
</evidence>
<evidence type="ECO:0000256" key="2">
    <source>
        <dbReference type="ARBA" id="ARBA00012073"/>
    </source>
</evidence>
<evidence type="ECO:0000256" key="1">
    <source>
        <dbReference type="ARBA" id="ARBA00001498"/>
    </source>
</evidence>
<dbReference type="GO" id="GO:0043491">
    <property type="term" value="P:phosphatidylinositol 3-kinase/protein kinase B signal transduction"/>
    <property type="evidence" value="ECO:0007669"/>
    <property type="project" value="TreeGrafter"/>
</dbReference>
<dbReference type="InterPro" id="IPR015433">
    <property type="entry name" value="PI3/4_kinase"/>
</dbReference>
<feature type="domain" description="PX" evidence="11">
    <location>
        <begin position="1398"/>
        <end position="1511"/>
    </location>
</feature>
<dbReference type="InterPro" id="IPR000008">
    <property type="entry name" value="C2_dom"/>
</dbReference>
<dbReference type="Gene3D" id="1.25.40.70">
    <property type="entry name" value="Phosphatidylinositol 3-kinase, accessory domain (PIK)"/>
    <property type="match status" value="1"/>
</dbReference>
<evidence type="ECO:0000259" key="10">
    <source>
        <dbReference type="PROSITE" id="PS50004"/>
    </source>
</evidence>
<evidence type="ECO:0000259" key="13">
    <source>
        <dbReference type="PROSITE" id="PS51545"/>
    </source>
</evidence>
<dbReference type="Pfam" id="PF00454">
    <property type="entry name" value="PI3_PI4_kinase"/>
    <property type="match status" value="1"/>
</dbReference>
<feature type="region of interest" description="Disordered" evidence="9">
    <location>
        <begin position="189"/>
        <end position="214"/>
    </location>
</feature>
<evidence type="ECO:0000256" key="3">
    <source>
        <dbReference type="ARBA" id="ARBA00022679"/>
    </source>
</evidence>
<dbReference type="PROSITE" id="PS51545">
    <property type="entry name" value="PIK_HELICAL"/>
    <property type="match status" value="1"/>
</dbReference>
<dbReference type="GO" id="GO:0016303">
    <property type="term" value="F:1-phosphatidylinositol-3-kinase activity"/>
    <property type="evidence" value="ECO:0007669"/>
    <property type="project" value="UniProtKB-EC"/>
</dbReference>
<sequence>MVDEDEELRLALELSKKTFEDEEQMRRLHEVNLISFENPEAVKQQEKLTKIQQLLNSPVAYGWNPAFMPHSQSAGSLPSSPFPPNPQFPGPSGVQQAAGAPPLHPRKNPAQSRNTTMPIQIPQRIISPPNSYSLNTMLPTSGFSTPTSARPIQSQLMINPAFVLSPSPRGTLPALPWKVQFSPMPAHKSIDTFRNRDGPSNESSPSAIDESNPYVTPKRHELYLPYSMIKSPRRCKDADLIDLSSDSRDAEVATVEQIWREFDPLYVPPRKASMPPASLERVTQLSENVANTHVPSPAAIKEVTKRVEPTTPKSRPASTIVSPPTFGRTSAQDWYSIDSIQIFEKTPDVIEQFERLTKRLSRSAKCSQFFSSPIVNYMTTTGATSVKISVVKDHTWPEGGERIPFARTIETSTKIEALITEVLVSFLDESQLTRGVPVKEYGLKEYGLDEFLPEDSLLGQNMFVGKCLLMDKDVKLEIGRKVISDLNQTRDALEYKDVQQNRPRFPSPTILDAEDIRNALALLKVDMVKFEKEIKDNNPLSEIMNEESLQVAAASKKVKQHVKRMCELLCQIEPVPVHRQLQKYLLSTEETVNQSRDDFIAAIHGLISAYCKSTKSRYNVLPLKEVGKPVKKVIEVDEKVKIIVNSVHNLRPEWLGVYQHFYVTTSLFHGTENLDGHDKVIPKEVQKDAFFPYVEMSIYAHFSTELRHCPREAKLMFLLWGVRGDVAENGGLQGGYPKAEEQPLAVASLPMFDHNNKMRQGQLMVPLSKPRGLSSLESNQTRIEPWGGQPLLCSEKDAVLVITLPVYDYDVVFPDVIVEHPCVKMNFHNLQEETQELLQVLMEATEPEKLQLDDRETLWQRRQYLVNHPEALPLVLASVPTWGFGFLETVYSLLETWASLTPVQAIQLLLPQYPDLRVRSKAVEWIQRAPSDFLFNFLPQLVELLRFELYEDSALADFLLQLSYKDRRFAFELYWQLQQRVDHCLANDFSADVACYVRRCQLLQEELLTNKEAKLLCHNICLQHKLVNSLDELQRELKGIDDFNARMHKLRQMVGRMDGELLSQKVRLPILPSFQSTGIDVQKCSIFQSNAMPLKIVFRGLKSNFNIIHKDGDDMRQDSLVLQMVRLMNDIWLREKLDLRMITFRCTSVGYKKGMAELVPDCQTLCDIQKAEGGVTGALKDDVLCKWLQKHNSNFYSYNLALNNFRRSCAGWCVATYVLGIGDRHNDNILLTTMGHVFHIDFGKYMGDWQMAGGFKRDRVPFVFTKEMYIVITGNDPNSQNYQTFIDHCCNAFNHLRKNYSVITNLIKIMVCSDIPGISPDSLSFVEKNLMLTLPDSDATEQFTQMINESLESAFTRWNFLIHSISQTFKGWKTKVGTEQDGFTLSFIPQKYTKEMDGRIRQVSLLKVDRYDMPTKVYLYQLVVHREGVPEPTYVYRSFAEFHELFSKLKLKYQEATPHLDRGTVMRSNVKEVAVRRMNDIKIFVTGLLQRPEIKDDPLVYSFFHNILRDNNLGNRGELNPPPAAMGDVQVLLELSYDSPGKNLNVFVKHLRNLPILATGQSPDAYVKTYLRTTRLNDPHTANSKRKTPIVKNALNPTFNSKLAYNLPTVTDVEDFLETHILEVSVWNAGGLKDNVKMYQVSIPLMQLAMQPSQRRGNRQLNNWFSMKRLPQTHAY</sequence>
<feature type="region of interest" description="Disordered" evidence="9">
    <location>
        <begin position="71"/>
        <end position="114"/>
    </location>
</feature>
<dbReference type="FunFam" id="1.10.1070.11:FF:000001">
    <property type="entry name" value="Phosphatidylinositol 4,5-bisphosphate 3-kinase catalytic subunit"/>
    <property type="match status" value="1"/>
</dbReference>
<dbReference type="InterPro" id="IPR011009">
    <property type="entry name" value="Kinase-like_dom_sf"/>
</dbReference>
<dbReference type="PANTHER" id="PTHR10048:SF14">
    <property type="entry name" value="LD28067P"/>
    <property type="match status" value="1"/>
</dbReference>
<dbReference type="PANTHER" id="PTHR10048">
    <property type="entry name" value="PHOSPHATIDYLINOSITOL KINASE"/>
    <property type="match status" value="1"/>
</dbReference>
<dbReference type="SMART" id="SM00145">
    <property type="entry name" value="PI3Ka"/>
    <property type="match status" value="1"/>
</dbReference>
<dbReference type="PROSITE" id="PS50330">
    <property type="entry name" value="UIM"/>
    <property type="match status" value="1"/>
</dbReference>
<dbReference type="Gene3D" id="3.30.1520.10">
    <property type="entry name" value="Phox-like domain"/>
    <property type="match status" value="1"/>
</dbReference>
<evidence type="ECO:0000256" key="7">
    <source>
        <dbReference type="ARBA" id="ARBA00023098"/>
    </source>
</evidence>
<dbReference type="GO" id="GO:0005737">
    <property type="term" value="C:cytoplasm"/>
    <property type="evidence" value="ECO:0007669"/>
    <property type="project" value="TreeGrafter"/>
</dbReference>
<dbReference type="InterPro" id="IPR000341">
    <property type="entry name" value="PI3K_Ras-bd_dom"/>
</dbReference>
<feature type="compositionally biased region" description="Polar residues" evidence="9">
    <location>
        <begin position="311"/>
        <end position="323"/>
    </location>
</feature>
<dbReference type="InterPro" id="IPR016024">
    <property type="entry name" value="ARM-type_fold"/>
</dbReference>
<dbReference type="EC" id="2.7.1.137" evidence="2"/>
<dbReference type="SMART" id="SM00239">
    <property type="entry name" value="C2"/>
    <property type="match status" value="1"/>
</dbReference>
<dbReference type="InterPro" id="IPR002420">
    <property type="entry name" value="PI3K-type_C2_dom"/>
</dbReference>
<dbReference type="InterPro" id="IPR000403">
    <property type="entry name" value="PI3/4_kinase_cat_dom"/>
</dbReference>
<dbReference type="SMART" id="SM00726">
    <property type="entry name" value="UIM"/>
    <property type="match status" value="1"/>
</dbReference>
<keyword evidence="5" id="KW-0418">Kinase</keyword>
<keyword evidence="6" id="KW-0067">ATP-binding</keyword>
<dbReference type="PROSITE" id="PS51547">
    <property type="entry name" value="C2_PI3K"/>
    <property type="match status" value="1"/>
</dbReference>